<feature type="compositionally biased region" description="Basic and acidic residues" evidence="1">
    <location>
        <begin position="11"/>
        <end position="28"/>
    </location>
</feature>
<protein>
    <recommendedName>
        <fullName evidence="3">GGDEF domain-containing protein</fullName>
    </recommendedName>
</protein>
<dbReference type="NCBIfam" id="TIGR00254">
    <property type="entry name" value="GGDEF"/>
    <property type="match status" value="1"/>
</dbReference>
<dbReference type="InterPro" id="IPR050469">
    <property type="entry name" value="Diguanylate_Cyclase"/>
</dbReference>
<evidence type="ECO:0000256" key="2">
    <source>
        <dbReference type="SAM" id="Phobius"/>
    </source>
</evidence>
<accession>A0ABQ2G5R8</accession>
<dbReference type="PANTHER" id="PTHR45138:SF9">
    <property type="entry name" value="DIGUANYLATE CYCLASE DGCM-RELATED"/>
    <property type="match status" value="1"/>
</dbReference>
<dbReference type="Gene3D" id="3.30.70.270">
    <property type="match status" value="1"/>
</dbReference>
<evidence type="ECO:0000256" key="1">
    <source>
        <dbReference type="SAM" id="MobiDB-lite"/>
    </source>
</evidence>
<gene>
    <name evidence="4" type="ORF">GCM10011589_35290</name>
</gene>
<dbReference type="InterPro" id="IPR043128">
    <property type="entry name" value="Rev_trsase/Diguanyl_cyclase"/>
</dbReference>
<sequence>MLLPMAGAHMPDARRGRESTRPARDPLRPGRAPENALAAWALAALLGVGAVLGSINLFVDGAVRQGASRPLHAVTLAACLAIAGWLVVRRRAGEAATVALVLFGDLVYVVFAWASGDPLRYAPPLMLLFTCFVAAWFLGVRALAVHMVAVVVACWLALADSYPGTAALLVAVVASAGMLDVATVGVFVLRRRVQRLLTATQALSSTDPLTGLANRRSLVDQAPRIWRQARRDGQRVAALVLDLDHFKRLNDTYGHAVGDAVLREVSRALAASVRPADVLARTGGEELVVLGLVSDPDEAWRLAQRLRLAVVDSSCGQQHAVTASIGVALAGPVDGEDPTDALWQLVDRADAAMYEAKEGGRDRVVVAGSLIVPRSRVAGGARRGQRGGGIA</sequence>
<feature type="transmembrane region" description="Helical" evidence="2">
    <location>
        <begin position="94"/>
        <end position="113"/>
    </location>
</feature>
<feature type="transmembrane region" description="Helical" evidence="2">
    <location>
        <begin position="125"/>
        <end position="158"/>
    </location>
</feature>
<organism evidence="4 5">
    <name type="scientific">Modestobacter marinus</name>
    <dbReference type="NCBI Taxonomy" id="477641"/>
    <lineage>
        <taxon>Bacteria</taxon>
        <taxon>Bacillati</taxon>
        <taxon>Actinomycetota</taxon>
        <taxon>Actinomycetes</taxon>
        <taxon>Geodermatophilales</taxon>
        <taxon>Geodermatophilaceae</taxon>
        <taxon>Modestobacter</taxon>
    </lineage>
</organism>
<dbReference type="InterPro" id="IPR029787">
    <property type="entry name" value="Nucleotide_cyclase"/>
</dbReference>
<keyword evidence="2" id="KW-0472">Membrane</keyword>
<dbReference type="EMBL" id="BMMI01000006">
    <property type="protein sequence ID" value="GGL76175.1"/>
    <property type="molecule type" value="Genomic_DNA"/>
</dbReference>
<keyword evidence="2" id="KW-0812">Transmembrane</keyword>
<evidence type="ECO:0000313" key="4">
    <source>
        <dbReference type="EMBL" id="GGL76175.1"/>
    </source>
</evidence>
<evidence type="ECO:0000313" key="5">
    <source>
        <dbReference type="Proteomes" id="UP000648663"/>
    </source>
</evidence>
<dbReference type="Pfam" id="PF00990">
    <property type="entry name" value="GGDEF"/>
    <property type="match status" value="1"/>
</dbReference>
<dbReference type="Proteomes" id="UP000648663">
    <property type="component" value="Unassembled WGS sequence"/>
</dbReference>
<dbReference type="InterPro" id="IPR000160">
    <property type="entry name" value="GGDEF_dom"/>
</dbReference>
<keyword evidence="5" id="KW-1185">Reference proteome</keyword>
<name>A0ABQ2G5R8_9ACTN</name>
<dbReference type="SMART" id="SM00267">
    <property type="entry name" value="GGDEF"/>
    <property type="match status" value="1"/>
</dbReference>
<dbReference type="SUPFAM" id="SSF55073">
    <property type="entry name" value="Nucleotide cyclase"/>
    <property type="match status" value="1"/>
</dbReference>
<feature type="transmembrane region" description="Helical" evidence="2">
    <location>
        <begin position="164"/>
        <end position="189"/>
    </location>
</feature>
<dbReference type="PANTHER" id="PTHR45138">
    <property type="entry name" value="REGULATORY COMPONENTS OF SENSORY TRANSDUCTION SYSTEM"/>
    <property type="match status" value="1"/>
</dbReference>
<feature type="transmembrane region" description="Helical" evidence="2">
    <location>
        <begin position="71"/>
        <end position="88"/>
    </location>
</feature>
<feature type="domain" description="GGDEF" evidence="3">
    <location>
        <begin position="234"/>
        <end position="369"/>
    </location>
</feature>
<dbReference type="CDD" id="cd01949">
    <property type="entry name" value="GGDEF"/>
    <property type="match status" value="1"/>
</dbReference>
<feature type="transmembrane region" description="Helical" evidence="2">
    <location>
        <begin position="37"/>
        <end position="59"/>
    </location>
</feature>
<feature type="region of interest" description="Disordered" evidence="1">
    <location>
        <begin position="1"/>
        <end position="30"/>
    </location>
</feature>
<reference evidence="5" key="1">
    <citation type="journal article" date="2019" name="Int. J. Syst. Evol. Microbiol.">
        <title>The Global Catalogue of Microorganisms (GCM) 10K type strain sequencing project: providing services to taxonomists for standard genome sequencing and annotation.</title>
        <authorList>
            <consortium name="The Broad Institute Genomics Platform"/>
            <consortium name="The Broad Institute Genome Sequencing Center for Infectious Disease"/>
            <person name="Wu L."/>
            <person name="Ma J."/>
        </authorList>
    </citation>
    <scope>NUCLEOTIDE SEQUENCE [LARGE SCALE GENOMIC DNA]</scope>
    <source>
        <strain evidence="5">CGMCC 4.5581</strain>
    </source>
</reference>
<dbReference type="PROSITE" id="PS50887">
    <property type="entry name" value="GGDEF"/>
    <property type="match status" value="1"/>
</dbReference>
<evidence type="ECO:0000259" key="3">
    <source>
        <dbReference type="PROSITE" id="PS50887"/>
    </source>
</evidence>
<keyword evidence="2" id="KW-1133">Transmembrane helix</keyword>
<proteinExistence type="predicted"/>
<comment type="caution">
    <text evidence="4">The sequence shown here is derived from an EMBL/GenBank/DDBJ whole genome shotgun (WGS) entry which is preliminary data.</text>
</comment>